<evidence type="ECO:0000256" key="1">
    <source>
        <dbReference type="SAM" id="MobiDB-lite"/>
    </source>
</evidence>
<reference evidence="3" key="1">
    <citation type="submission" date="2016-05" db="EMBL/GenBank/DDBJ databases">
        <title>Comparative genomics of biotechnologically important yeasts.</title>
        <authorList>
            <consortium name="DOE Joint Genome Institute"/>
            <person name="Riley R."/>
            <person name="Haridas S."/>
            <person name="Wolfe K.H."/>
            <person name="Lopes M.R."/>
            <person name="Hittinger C.T."/>
            <person name="Goker M."/>
            <person name="Salamov A."/>
            <person name="Wisecaver J."/>
            <person name="Long T.M."/>
            <person name="Aerts A.L."/>
            <person name="Barry K."/>
            <person name="Choi C."/>
            <person name="Clum A."/>
            <person name="Coughlan A.Y."/>
            <person name="Deshpande S."/>
            <person name="Douglass A.P."/>
            <person name="Hanson S.J."/>
            <person name="Klenk H.-P."/>
            <person name="Labutti K."/>
            <person name="Lapidus A."/>
            <person name="Lindquist E."/>
            <person name="Lipzen A."/>
            <person name="Meier-Kolthoff J.P."/>
            <person name="Ohm R.A."/>
            <person name="Otillar R.P."/>
            <person name="Pangilinan J."/>
            <person name="Peng Y."/>
            <person name="Rokas A."/>
            <person name="Rosa C.A."/>
            <person name="Scheuner C."/>
            <person name="Sibirny A.A."/>
            <person name="Slot J.C."/>
            <person name="Stielow J.B."/>
            <person name="Sun H."/>
            <person name="Kurtzman C.P."/>
            <person name="Blackwell M."/>
            <person name="Grigoriev I.V."/>
            <person name="Jeffries T.W."/>
        </authorList>
    </citation>
    <scope>NUCLEOTIDE SEQUENCE [LARGE SCALE GENOMIC DNA]</scope>
    <source>
        <strain evidence="3">NRRL Y-1933</strain>
    </source>
</reference>
<keyword evidence="3" id="KW-1185">Reference proteome</keyword>
<dbReference type="InterPro" id="IPR024388">
    <property type="entry name" value="Ribosomal_mL58"/>
</dbReference>
<dbReference type="GO" id="GO:0005762">
    <property type="term" value="C:mitochondrial large ribosomal subunit"/>
    <property type="evidence" value="ECO:0007669"/>
    <property type="project" value="TreeGrafter"/>
</dbReference>
<dbReference type="GeneID" id="30997173"/>
<dbReference type="AlphaFoldDB" id="A0A1E4RDK1"/>
<name>A0A1E4RDK1_9ASCO</name>
<dbReference type="GO" id="GO:0003735">
    <property type="term" value="F:structural constituent of ribosome"/>
    <property type="evidence" value="ECO:0007669"/>
    <property type="project" value="TreeGrafter"/>
</dbReference>
<dbReference type="PANTHER" id="PTHR28266:SF1">
    <property type="entry name" value="LARGE RIBOSOMAL SUBUNIT PROTEIN ML58"/>
    <property type="match status" value="1"/>
</dbReference>
<dbReference type="RefSeq" id="XP_020074380.1">
    <property type="nucleotide sequence ID" value="XM_020222624.1"/>
</dbReference>
<evidence type="ECO:0000313" key="2">
    <source>
        <dbReference type="EMBL" id="ODV65313.1"/>
    </source>
</evidence>
<dbReference type="Pfam" id="PF12824">
    <property type="entry name" value="MRP-L20"/>
    <property type="match status" value="1"/>
</dbReference>
<dbReference type="Proteomes" id="UP000095085">
    <property type="component" value="Unassembled WGS sequence"/>
</dbReference>
<feature type="region of interest" description="Disordered" evidence="1">
    <location>
        <begin position="42"/>
        <end position="63"/>
    </location>
</feature>
<dbReference type="PANTHER" id="PTHR28266">
    <property type="entry name" value="54S RIBOSOMAL PROTEIN L20, MITOCHONDRIAL"/>
    <property type="match status" value="1"/>
</dbReference>
<dbReference type="OrthoDB" id="6021263at2759"/>
<sequence>MLRNKPSIEIPYVSKPRNKYNAERSTFNFKPHPTLNQGLIHNPSQSAPNLKKTPKAFLPANDPRRTINSVKHKTYSIEELNDMPLIHGYNKEKTYEITPEIVKQIIELRNEDPIKWTISTLAKKFELPKYKVNVISGVSEMKQKYDLRNLQEEKLKWHDHKLQARLDRVKRNQLSLRNEY</sequence>
<protein>
    <submittedName>
        <fullName evidence="2">Uncharacterized protein</fullName>
    </submittedName>
</protein>
<dbReference type="STRING" id="984485.A0A1E4RDK1"/>
<gene>
    <name evidence="2" type="ORF">HYPBUDRAFT_163544</name>
</gene>
<proteinExistence type="predicted"/>
<organism evidence="2 3">
    <name type="scientific">Hyphopichia burtonii NRRL Y-1933</name>
    <dbReference type="NCBI Taxonomy" id="984485"/>
    <lineage>
        <taxon>Eukaryota</taxon>
        <taxon>Fungi</taxon>
        <taxon>Dikarya</taxon>
        <taxon>Ascomycota</taxon>
        <taxon>Saccharomycotina</taxon>
        <taxon>Pichiomycetes</taxon>
        <taxon>Debaryomycetaceae</taxon>
        <taxon>Hyphopichia</taxon>
    </lineage>
</organism>
<accession>A0A1E4RDK1</accession>
<evidence type="ECO:0000313" key="3">
    <source>
        <dbReference type="Proteomes" id="UP000095085"/>
    </source>
</evidence>
<dbReference type="EMBL" id="KV454545">
    <property type="protein sequence ID" value="ODV65313.1"/>
    <property type="molecule type" value="Genomic_DNA"/>
</dbReference>